<dbReference type="InterPro" id="IPR013805">
    <property type="entry name" value="GrpE_CC"/>
</dbReference>
<dbReference type="GO" id="GO:0000774">
    <property type="term" value="F:adenyl-nucleotide exchange factor activity"/>
    <property type="evidence" value="ECO:0007669"/>
    <property type="project" value="InterPro"/>
</dbReference>
<dbReference type="GO" id="GO:0005759">
    <property type="term" value="C:mitochondrial matrix"/>
    <property type="evidence" value="ECO:0007669"/>
    <property type="project" value="UniProtKB-SubCell"/>
</dbReference>
<name>A0A8T0JCV6_CERPU</name>
<dbReference type="InterPro" id="IPR000740">
    <property type="entry name" value="GrpE"/>
</dbReference>
<gene>
    <name evidence="11" type="ORF">KC19_1G261300</name>
</gene>
<proteinExistence type="inferred from homology"/>
<keyword evidence="5" id="KW-0346">Stress response</keyword>
<evidence type="ECO:0000256" key="5">
    <source>
        <dbReference type="ARBA" id="ARBA00023016"/>
    </source>
</evidence>
<comment type="function">
    <text evidence="7">Essential component of the PAM complex, a complex required for the translocation of transit peptide-containing proteins from the inner membrane into the mitochondrial matrix in an ATP-dependent manner.</text>
</comment>
<evidence type="ECO:0000256" key="10">
    <source>
        <dbReference type="SAM" id="MobiDB-lite"/>
    </source>
</evidence>
<keyword evidence="9" id="KW-0175">Coiled coil</keyword>
<dbReference type="PANTHER" id="PTHR21237:SF40">
    <property type="entry name" value="CELL CYCLE AND APOPTOSIS REGULATOR PROTEIN 2"/>
    <property type="match status" value="1"/>
</dbReference>
<comment type="subunit">
    <text evidence="3">Homodimer.</text>
</comment>
<keyword evidence="4" id="KW-0963">Cytoplasm</keyword>
<dbReference type="Gene3D" id="3.90.20.20">
    <property type="match status" value="1"/>
</dbReference>
<evidence type="ECO:0000256" key="2">
    <source>
        <dbReference type="ARBA" id="ARBA00009054"/>
    </source>
</evidence>
<dbReference type="FunFam" id="2.30.22.10:FF:000001">
    <property type="entry name" value="Protein GrpE"/>
    <property type="match status" value="1"/>
</dbReference>
<feature type="region of interest" description="Disordered" evidence="10">
    <location>
        <begin position="62"/>
        <end position="96"/>
    </location>
</feature>
<dbReference type="SUPFAM" id="SSF58014">
    <property type="entry name" value="Coiled-coil domain of nucleotide exchange factor GrpE"/>
    <property type="match status" value="1"/>
</dbReference>
<dbReference type="GO" id="GO:0042803">
    <property type="term" value="F:protein homodimerization activity"/>
    <property type="evidence" value="ECO:0007669"/>
    <property type="project" value="InterPro"/>
</dbReference>
<dbReference type="GO" id="GO:0051087">
    <property type="term" value="F:protein-folding chaperone binding"/>
    <property type="evidence" value="ECO:0007669"/>
    <property type="project" value="InterPro"/>
</dbReference>
<comment type="caution">
    <text evidence="11">The sequence shown here is derived from an EMBL/GenBank/DDBJ whole genome shotgun (WGS) entry which is preliminary data.</text>
</comment>
<feature type="compositionally biased region" description="Low complexity" evidence="10">
    <location>
        <begin position="283"/>
        <end position="294"/>
    </location>
</feature>
<keyword evidence="6 7" id="KW-0143">Chaperone</keyword>
<evidence type="ECO:0000313" key="12">
    <source>
        <dbReference type="Proteomes" id="UP000822688"/>
    </source>
</evidence>
<accession>A0A8T0JCV6</accession>
<dbReference type="NCBIfam" id="NF010741">
    <property type="entry name" value="PRK14143.1"/>
    <property type="match status" value="1"/>
</dbReference>
<evidence type="ECO:0000256" key="3">
    <source>
        <dbReference type="ARBA" id="ARBA00011738"/>
    </source>
</evidence>
<dbReference type="PANTHER" id="PTHR21237">
    <property type="entry name" value="GRPE PROTEIN"/>
    <property type="match status" value="1"/>
</dbReference>
<evidence type="ECO:0000256" key="9">
    <source>
        <dbReference type="SAM" id="Coils"/>
    </source>
</evidence>
<dbReference type="Proteomes" id="UP000822688">
    <property type="component" value="Chromosome 1"/>
</dbReference>
<dbReference type="Pfam" id="PF01025">
    <property type="entry name" value="GrpE"/>
    <property type="match status" value="1"/>
</dbReference>
<dbReference type="AlphaFoldDB" id="A0A8T0JCV6"/>
<evidence type="ECO:0000256" key="1">
    <source>
        <dbReference type="ARBA" id="ARBA00004496"/>
    </source>
</evidence>
<dbReference type="EMBL" id="CM026421">
    <property type="protein sequence ID" value="KAG0592541.1"/>
    <property type="molecule type" value="Genomic_DNA"/>
</dbReference>
<evidence type="ECO:0000256" key="4">
    <source>
        <dbReference type="ARBA" id="ARBA00022490"/>
    </source>
</evidence>
<protein>
    <recommendedName>
        <fullName evidence="7">GrpE protein homolog</fullName>
    </recommendedName>
</protein>
<keyword evidence="12" id="KW-1185">Reference proteome</keyword>
<feature type="coiled-coil region" evidence="9">
    <location>
        <begin position="112"/>
        <end position="146"/>
    </location>
</feature>
<sequence>MAMAAVAAAPAVAGSLAYAPRQSAVALRMSSVRAFVPQRFSVRGRVGLYSCQSRRVVFAAQNSAQTEAKETEEDEDVKEEEISEGASAAPAAEETSQSNIQVLLQSYREAVVANDEGALSEYEKELESIANERDSLGEKLNALIEEISTGKDRYLRLNADFDNYRKRAERDRLATAGNVKGEVIESLLPMVDNFERAKTSIKTETEGEQKIDNSYQGIYKQFVEIMKSLGVVAVETVGQTFDPNLHEAIMREDSTEFAEDVVSQEFRRGFRIGDRLLRPAMVKVSSGPGPSSKGDLPVEESLANE</sequence>
<keyword evidence="7" id="KW-0496">Mitochondrion</keyword>
<feature type="compositionally biased region" description="Acidic residues" evidence="10">
    <location>
        <begin position="70"/>
        <end position="83"/>
    </location>
</feature>
<dbReference type="GO" id="GO:0009507">
    <property type="term" value="C:chloroplast"/>
    <property type="evidence" value="ECO:0007669"/>
    <property type="project" value="TreeGrafter"/>
</dbReference>
<evidence type="ECO:0000256" key="7">
    <source>
        <dbReference type="RuleBase" id="RU000640"/>
    </source>
</evidence>
<feature type="region of interest" description="Disordered" evidence="10">
    <location>
        <begin position="283"/>
        <end position="305"/>
    </location>
</feature>
<dbReference type="GO" id="GO:0006457">
    <property type="term" value="P:protein folding"/>
    <property type="evidence" value="ECO:0007669"/>
    <property type="project" value="InterPro"/>
</dbReference>
<dbReference type="PRINTS" id="PR00773">
    <property type="entry name" value="GRPEPROTEIN"/>
</dbReference>
<reference evidence="11" key="1">
    <citation type="submission" date="2020-06" db="EMBL/GenBank/DDBJ databases">
        <title>WGS assembly of Ceratodon purpureus strain R40.</title>
        <authorList>
            <person name="Carey S.B."/>
            <person name="Jenkins J."/>
            <person name="Shu S."/>
            <person name="Lovell J.T."/>
            <person name="Sreedasyam A."/>
            <person name="Maumus F."/>
            <person name="Tiley G.P."/>
            <person name="Fernandez-Pozo N."/>
            <person name="Barry K."/>
            <person name="Chen C."/>
            <person name="Wang M."/>
            <person name="Lipzen A."/>
            <person name="Daum C."/>
            <person name="Saski C.A."/>
            <person name="Payton A.C."/>
            <person name="Mcbreen J.C."/>
            <person name="Conrad R.E."/>
            <person name="Kollar L.M."/>
            <person name="Olsson S."/>
            <person name="Huttunen S."/>
            <person name="Landis J.B."/>
            <person name="Wickett N.J."/>
            <person name="Johnson M.G."/>
            <person name="Rensing S.A."/>
            <person name="Grimwood J."/>
            <person name="Schmutz J."/>
            <person name="Mcdaniel S.F."/>
        </authorList>
    </citation>
    <scope>NUCLEOTIDE SEQUENCE</scope>
    <source>
        <strain evidence="11">R40</strain>
    </source>
</reference>
<dbReference type="Gene3D" id="2.30.22.10">
    <property type="entry name" value="Head domain of nucleotide exchange factor GrpE"/>
    <property type="match status" value="1"/>
</dbReference>
<dbReference type="GO" id="GO:0051082">
    <property type="term" value="F:unfolded protein binding"/>
    <property type="evidence" value="ECO:0007669"/>
    <property type="project" value="TreeGrafter"/>
</dbReference>
<evidence type="ECO:0000256" key="8">
    <source>
        <dbReference type="RuleBase" id="RU004478"/>
    </source>
</evidence>
<dbReference type="PROSITE" id="PS01071">
    <property type="entry name" value="GRPE"/>
    <property type="match status" value="1"/>
</dbReference>
<dbReference type="HAMAP" id="MF_01151">
    <property type="entry name" value="GrpE"/>
    <property type="match status" value="1"/>
</dbReference>
<comment type="similarity">
    <text evidence="2 8">Belongs to the GrpE family.</text>
</comment>
<feature type="compositionally biased region" description="Low complexity" evidence="10">
    <location>
        <begin position="84"/>
        <end position="96"/>
    </location>
</feature>
<dbReference type="InterPro" id="IPR009012">
    <property type="entry name" value="GrpE_head"/>
</dbReference>
<evidence type="ECO:0000313" key="11">
    <source>
        <dbReference type="EMBL" id="KAG0592541.1"/>
    </source>
</evidence>
<dbReference type="SUPFAM" id="SSF51064">
    <property type="entry name" value="Head domain of nucleotide exchange factor GrpE"/>
    <property type="match status" value="1"/>
</dbReference>
<evidence type="ECO:0000256" key="6">
    <source>
        <dbReference type="ARBA" id="ARBA00023186"/>
    </source>
</evidence>
<dbReference type="CDD" id="cd00446">
    <property type="entry name" value="GrpE"/>
    <property type="match status" value="1"/>
</dbReference>
<organism evidence="11 12">
    <name type="scientific">Ceratodon purpureus</name>
    <name type="common">Fire moss</name>
    <name type="synonym">Dicranum purpureum</name>
    <dbReference type="NCBI Taxonomy" id="3225"/>
    <lineage>
        <taxon>Eukaryota</taxon>
        <taxon>Viridiplantae</taxon>
        <taxon>Streptophyta</taxon>
        <taxon>Embryophyta</taxon>
        <taxon>Bryophyta</taxon>
        <taxon>Bryophytina</taxon>
        <taxon>Bryopsida</taxon>
        <taxon>Dicranidae</taxon>
        <taxon>Pseudoditrichales</taxon>
        <taxon>Ditrichaceae</taxon>
        <taxon>Ceratodon</taxon>
    </lineage>
</organism>
<comment type="subcellular location">
    <subcellularLocation>
        <location evidence="1">Cytoplasm</location>
    </subcellularLocation>
    <subcellularLocation>
        <location evidence="7">Mitochondrion matrix</location>
    </subcellularLocation>
</comment>